<gene>
    <name evidence="2" type="ORF">VaNZ11_010044</name>
</gene>
<dbReference type="CDD" id="cd00454">
    <property type="entry name" value="TrHb1_N"/>
    <property type="match status" value="1"/>
</dbReference>
<dbReference type="Proteomes" id="UP001165090">
    <property type="component" value="Unassembled WGS sequence"/>
</dbReference>
<reference evidence="2 3" key="1">
    <citation type="journal article" date="2023" name="IScience">
        <title>Expanded male sex-determining region conserved during the evolution of homothallism in the green alga Volvox.</title>
        <authorList>
            <person name="Yamamoto K."/>
            <person name="Matsuzaki R."/>
            <person name="Mahakham W."/>
            <person name="Heman W."/>
            <person name="Sekimoto H."/>
            <person name="Kawachi M."/>
            <person name="Minakuchi Y."/>
            <person name="Toyoda A."/>
            <person name="Nozaki H."/>
        </authorList>
    </citation>
    <scope>NUCLEOTIDE SEQUENCE [LARGE SCALE GENOMIC DNA]</scope>
    <source>
        <strain evidence="2 3">NIES-4468</strain>
    </source>
</reference>
<keyword evidence="3" id="KW-1185">Reference proteome</keyword>
<evidence type="ECO:0000313" key="2">
    <source>
        <dbReference type="EMBL" id="GLI66285.1"/>
    </source>
</evidence>
<proteinExistence type="predicted"/>
<feature type="compositionally biased region" description="Low complexity" evidence="1">
    <location>
        <begin position="105"/>
        <end position="128"/>
    </location>
</feature>
<evidence type="ECO:0008006" key="4">
    <source>
        <dbReference type="Google" id="ProtNLM"/>
    </source>
</evidence>
<dbReference type="EMBL" id="BSDZ01000030">
    <property type="protein sequence ID" value="GLI66285.1"/>
    <property type="molecule type" value="Genomic_DNA"/>
</dbReference>
<evidence type="ECO:0000313" key="3">
    <source>
        <dbReference type="Proteomes" id="UP001165090"/>
    </source>
</evidence>
<dbReference type="InterPro" id="IPR012292">
    <property type="entry name" value="Globin/Proto"/>
</dbReference>
<dbReference type="SUPFAM" id="SSF46458">
    <property type="entry name" value="Globin-like"/>
    <property type="match status" value="1"/>
</dbReference>
<evidence type="ECO:0000256" key="1">
    <source>
        <dbReference type="SAM" id="MobiDB-lite"/>
    </source>
</evidence>
<feature type="region of interest" description="Disordered" evidence="1">
    <location>
        <begin position="105"/>
        <end position="148"/>
    </location>
</feature>
<dbReference type="InterPro" id="IPR009050">
    <property type="entry name" value="Globin-like_sf"/>
</dbReference>
<accession>A0ABQ5S8N0</accession>
<name>A0ABQ5S8N0_9CHLO</name>
<organism evidence="2 3">
    <name type="scientific">Volvox africanus</name>
    <dbReference type="NCBI Taxonomy" id="51714"/>
    <lineage>
        <taxon>Eukaryota</taxon>
        <taxon>Viridiplantae</taxon>
        <taxon>Chlorophyta</taxon>
        <taxon>core chlorophytes</taxon>
        <taxon>Chlorophyceae</taxon>
        <taxon>CS clade</taxon>
        <taxon>Chlamydomonadales</taxon>
        <taxon>Volvocaceae</taxon>
        <taxon>Volvox</taxon>
    </lineage>
</organism>
<sequence>MVYLRAKQSAFMSWLFGPPNIPYSGKNLRTAHLKLIKQRGFSPADFDLGMEYYETAMRELNAPETVINEVMGKIRPFKNIIFTPTDKDGEEEARWEFRERINEQEQLQAVQQQHGAAEQQQAGEQQSQRPNSSLPLPLQRPKSSGSIRGPQCPFTAGCASCPSTASVAASIKTDSIHAAVAKEVLAPVLPKTPGAAAKDIVWPSLPL</sequence>
<comment type="caution">
    <text evidence="2">The sequence shown here is derived from an EMBL/GenBank/DDBJ whole genome shotgun (WGS) entry which is preliminary data.</text>
</comment>
<protein>
    <recommendedName>
        <fullName evidence="4">Globin</fullName>
    </recommendedName>
</protein>
<dbReference type="Gene3D" id="1.10.490.10">
    <property type="entry name" value="Globins"/>
    <property type="match status" value="1"/>
</dbReference>